<sequence length="258" mass="26982">MDTSGNTASPVPSAGLDPTEARRLLEGTEGVRRAARADAQGLAIPLLVLGVLTIGYAAVSYVQQNVLYSDLGPGQSRDSTEAELWFQQLVDDYWASVGAVGLVVIGVWFAIRSRRLGAGAGAGAWVAAGVGLFVLATFGLPFSPFGFVGMFGIIGFMAPTAFIGIALLLIAGRRRDPRLALWVVVFGVVVTLAHLGFFTNRFGDLVRLVGLSDSLSVDAIVRADLVVMAALGLVLVGVALRSWRPMGAGRVAGRPVTS</sequence>
<gene>
    <name evidence="2" type="ORF">ACFQ2V_09660</name>
</gene>
<feature type="transmembrane region" description="Helical" evidence="1">
    <location>
        <begin position="219"/>
        <end position="240"/>
    </location>
</feature>
<evidence type="ECO:0000256" key="1">
    <source>
        <dbReference type="SAM" id="Phobius"/>
    </source>
</evidence>
<reference evidence="3" key="1">
    <citation type="journal article" date="2019" name="Int. J. Syst. Evol. Microbiol.">
        <title>The Global Catalogue of Microorganisms (GCM) 10K type strain sequencing project: providing services to taxonomists for standard genome sequencing and annotation.</title>
        <authorList>
            <consortium name="The Broad Institute Genomics Platform"/>
            <consortium name="The Broad Institute Genome Sequencing Center for Infectious Disease"/>
            <person name="Wu L."/>
            <person name="Ma J."/>
        </authorList>
    </citation>
    <scope>NUCLEOTIDE SEQUENCE [LARGE SCALE GENOMIC DNA]</scope>
    <source>
        <strain evidence="3">CCUG 57508</strain>
    </source>
</reference>
<proteinExistence type="predicted"/>
<evidence type="ECO:0000313" key="3">
    <source>
        <dbReference type="Proteomes" id="UP001597046"/>
    </source>
</evidence>
<evidence type="ECO:0008006" key="4">
    <source>
        <dbReference type="Google" id="ProtNLM"/>
    </source>
</evidence>
<accession>A0ABW3MYE3</accession>
<feature type="transmembrane region" description="Helical" evidence="1">
    <location>
        <begin position="148"/>
        <end position="172"/>
    </location>
</feature>
<evidence type="ECO:0000313" key="2">
    <source>
        <dbReference type="EMBL" id="MFD1054569.1"/>
    </source>
</evidence>
<dbReference type="SUPFAM" id="SSF82866">
    <property type="entry name" value="Multidrug efflux transporter AcrB transmembrane domain"/>
    <property type="match status" value="1"/>
</dbReference>
<protein>
    <recommendedName>
        <fullName evidence="4">DUF998 domain-containing protein</fullName>
    </recommendedName>
</protein>
<keyword evidence="3" id="KW-1185">Reference proteome</keyword>
<feature type="transmembrane region" description="Helical" evidence="1">
    <location>
        <begin position="123"/>
        <end position="142"/>
    </location>
</feature>
<name>A0ABW3MYE3_9MICO</name>
<organism evidence="2 3">
    <name type="scientific">Terrabacter terrigena</name>
    <dbReference type="NCBI Taxonomy" id="574718"/>
    <lineage>
        <taxon>Bacteria</taxon>
        <taxon>Bacillati</taxon>
        <taxon>Actinomycetota</taxon>
        <taxon>Actinomycetes</taxon>
        <taxon>Micrococcales</taxon>
        <taxon>Intrasporangiaceae</taxon>
        <taxon>Terrabacter</taxon>
    </lineage>
</organism>
<feature type="transmembrane region" description="Helical" evidence="1">
    <location>
        <begin position="93"/>
        <end position="111"/>
    </location>
</feature>
<dbReference type="RefSeq" id="WP_386052474.1">
    <property type="nucleotide sequence ID" value="NZ_JBHTKH010000005.1"/>
</dbReference>
<dbReference type="EMBL" id="JBHTKH010000005">
    <property type="protein sequence ID" value="MFD1054569.1"/>
    <property type="molecule type" value="Genomic_DNA"/>
</dbReference>
<dbReference type="Proteomes" id="UP001597046">
    <property type="component" value="Unassembled WGS sequence"/>
</dbReference>
<keyword evidence="1" id="KW-0472">Membrane</keyword>
<feature type="transmembrane region" description="Helical" evidence="1">
    <location>
        <begin position="179"/>
        <end position="199"/>
    </location>
</feature>
<keyword evidence="1" id="KW-0812">Transmembrane</keyword>
<keyword evidence="1" id="KW-1133">Transmembrane helix</keyword>
<comment type="caution">
    <text evidence="2">The sequence shown here is derived from an EMBL/GenBank/DDBJ whole genome shotgun (WGS) entry which is preliminary data.</text>
</comment>
<feature type="transmembrane region" description="Helical" evidence="1">
    <location>
        <begin position="42"/>
        <end position="62"/>
    </location>
</feature>